<dbReference type="InParanoid" id="A0A251UGD9"/>
<accession>A0A251UGD9</accession>
<gene>
    <name evidence="2" type="ORF">HannXRQ_Chr06g0171271</name>
    <name evidence="1" type="ORF">HanXRQr2_Chr06g0247221</name>
</gene>
<dbReference type="EMBL" id="MNCJ02000321">
    <property type="protein sequence ID" value="KAF5801360.1"/>
    <property type="molecule type" value="Genomic_DNA"/>
</dbReference>
<reference evidence="1" key="3">
    <citation type="submission" date="2020-06" db="EMBL/GenBank/DDBJ databases">
        <title>Helianthus annuus Genome sequencing and assembly Release 2.</title>
        <authorList>
            <person name="Gouzy J."/>
            <person name="Langlade N."/>
            <person name="Munos S."/>
        </authorList>
    </citation>
    <scope>NUCLEOTIDE SEQUENCE</scope>
    <source>
        <tissue evidence="1">Leaves</tissue>
    </source>
</reference>
<protein>
    <submittedName>
        <fullName evidence="2">Uncharacterized protein</fullName>
    </submittedName>
</protein>
<reference evidence="2" key="2">
    <citation type="submission" date="2017-02" db="EMBL/GenBank/DDBJ databases">
        <title>Sunflower complete genome.</title>
        <authorList>
            <person name="Langlade N."/>
            <person name="Munos S."/>
        </authorList>
    </citation>
    <scope>NUCLEOTIDE SEQUENCE [LARGE SCALE GENOMIC DNA]</scope>
    <source>
        <tissue evidence="2">Leaves</tissue>
    </source>
</reference>
<dbReference type="Proteomes" id="UP000215914">
    <property type="component" value="Chromosome 6"/>
</dbReference>
<sequence length="103" mass="12191">MEWTPKKNCPNHHHHRHQIIVTVPWTPKTDPTVQFSYYFSTSVNRTTSESLSQQARYSYCPSQTRSMFPPPVTCHPTSLHHRYAATVHRFYRRSSSITTYSHR</sequence>
<name>A0A251UGD9_HELAN</name>
<proteinExistence type="predicted"/>
<dbReference type="Gramene" id="mRNA:HanXRQr2_Chr06g0247221">
    <property type="protein sequence ID" value="CDS:HanXRQr2_Chr06g0247221.1"/>
    <property type="gene ID" value="HanXRQr2_Chr06g0247221"/>
</dbReference>
<keyword evidence="3" id="KW-1185">Reference proteome</keyword>
<reference evidence="1 3" key="1">
    <citation type="journal article" date="2017" name="Nature">
        <title>The sunflower genome provides insights into oil metabolism, flowering and Asterid evolution.</title>
        <authorList>
            <person name="Badouin H."/>
            <person name="Gouzy J."/>
            <person name="Grassa C.J."/>
            <person name="Murat F."/>
            <person name="Staton S.E."/>
            <person name="Cottret L."/>
            <person name="Lelandais-Briere C."/>
            <person name="Owens G.L."/>
            <person name="Carrere S."/>
            <person name="Mayjonade B."/>
            <person name="Legrand L."/>
            <person name="Gill N."/>
            <person name="Kane N.C."/>
            <person name="Bowers J.E."/>
            <person name="Hubner S."/>
            <person name="Bellec A."/>
            <person name="Berard A."/>
            <person name="Berges H."/>
            <person name="Blanchet N."/>
            <person name="Boniface M.C."/>
            <person name="Brunel D."/>
            <person name="Catrice O."/>
            <person name="Chaidir N."/>
            <person name="Claudel C."/>
            <person name="Donnadieu C."/>
            <person name="Faraut T."/>
            <person name="Fievet G."/>
            <person name="Helmstetter N."/>
            <person name="King M."/>
            <person name="Knapp S.J."/>
            <person name="Lai Z."/>
            <person name="Le Paslier M.C."/>
            <person name="Lippi Y."/>
            <person name="Lorenzon L."/>
            <person name="Mandel J.R."/>
            <person name="Marage G."/>
            <person name="Marchand G."/>
            <person name="Marquand E."/>
            <person name="Bret-Mestries E."/>
            <person name="Morien E."/>
            <person name="Nambeesan S."/>
            <person name="Nguyen T."/>
            <person name="Pegot-Espagnet P."/>
            <person name="Pouilly N."/>
            <person name="Raftis F."/>
            <person name="Sallet E."/>
            <person name="Schiex T."/>
            <person name="Thomas J."/>
            <person name="Vandecasteele C."/>
            <person name="Vares D."/>
            <person name="Vear F."/>
            <person name="Vautrin S."/>
            <person name="Crespi M."/>
            <person name="Mangin B."/>
            <person name="Burke J.M."/>
            <person name="Salse J."/>
            <person name="Munos S."/>
            <person name="Vincourt P."/>
            <person name="Rieseberg L.H."/>
            <person name="Langlade N.B."/>
        </authorList>
    </citation>
    <scope>NUCLEOTIDE SEQUENCE [LARGE SCALE GENOMIC DNA]</scope>
    <source>
        <strain evidence="3">cv. SF193</strain>
        <tissue evidence="1">Leaves</tissue>
    </source>
</reference>
<evidence type="ECO:0000313" key="3">
    <source>
        <dbReference type="Proteomes" id="UP000215914"/>
    </source>
</evidence>
<dbReference type="AlphaFoldDB" id="A0A251UGD9"/>
<evidence type="ECO:0000313" key="1">
    <source>
        <dbReference type="EMBL" id="KAF5801360.1"/>
    </source>
</evidence>
<evidence type="ECO:0000313" key="2">
    <source>
        <dbReference type="EMBL" id="OTG22415.1"/>
    </source>
</evidence>
<organism evidence="2 3">
    <name type="scientific">Helianthus annuus</name>
    <name type="common">Common sunflower</name>
    <dbReference type="NCBI Taxonomy" id="4232"/>
    <lineage>
        <taxon>Eukaryota</taxon>
        <taxon>Viridiplantae</taxon>
        <taxon>Streptophyta</taxon>
        <taxon>Embryophyta</taxon>
        <taxon>Tracheophyta</taxon>
        <taxon>Spermatophyta</taxon>
        <taxon>Magnoliopsida</taxon>
        <taxon>eudicotyledons</taxon>
        <taxon>Gunneridae</taxon>
        <taxon>Pentapetalae</taxon>
        <taxon>asterids</taxon>
        <taxon>campanulids</taxon>
        <taxon>Asterales</taxon>
        <taxon>Asteraceae</taxon>
        <taxon>Asteroideae</taxon>
        <taxon>Heliantheae alliance</taxon>
        <taxon>Heliantheae</taxon>
        <taxon>Helianthus</taxon>
    </lineage>
</organism>
<dbReference type="EMBL" id="CM007895">
    <property type="protein sequence ID" value="OTG22415.1"/>
    <property type="molecule type" value="Genomic_DNA"/>
</dbReference>